<dbReference type="PANTHER" id="PTHR45570:SF1">
    <property type="entry name" value="CARBOXYLIC ESTER HYDROLASE"/>
    <property type="match status" value="1"/>
</dbReference>
<dbReference type="Pfam" id="PF00135">
    <property type="entry name" value="COesterase"/>
    <property type="match status" value="1"/>
</dbReference>
<dbReference type="InterPro" id="IPR029058">
    <property type="entry name" value="AB_hydrolase_fold"/>
</dbReference>
<name>A0AAV5AH84_9AGAM</name>
<keyword evidence="4" id="KW-1185">Reference proteome</keyword>
<sequence length="513" mass="55375">MRSVAYLFLTLSVAVASPITSLSISSILCHIPILEALCPRAPPPVSIVNPIGLRTAHGVTRYVVKNQLNPAALPPLCPQPNVDLSQVSEDCLDLVLYVPPTAKSTPGGLPTLMWIHGGSFFAGGASNPGLDGSNLAIATNSLGLLPPSSNSMNDNLALQDIMTALTFLHNVLPYFGGTPGTPRLTMSGQSSGASMIRALLGTPAAWPLFNNVWFHSDTIDYGFLTSGALTTLQNAWVEELGCTGSASNCARNMDLEALITHQDNLLSAAPNLGPEYYFASPIRPSPSRDFILYTFTNSSTFPPASDMKPVVLTNVKDEAMPSVYTIFPDSNGPISLDMFEGFLIENIGQNRSNQVLDAPFYQFNSSVDLRTVLQTLSTDEVWRCPAWTLARNLATRRSPGQYTGLFTVGITYPPNVNITECIQPGSVCHQDDIEVLFGTGPTQIPLTQELQARYSSYIRTSIPNALGYPEWQLATSTDVKTLNLGGQPPIPTGACTPTFWGDEILFDYQVNHE</sequence>
<dbReference type="EMBL" id="BPWL01000007">
    <property type="protein sequence ID" value="GJJ12326.1"/>
    <property type="molecule type" value="Genomic_DNA"/>
</dbReference>
<dbReference type="Proteomes" id="UP001050691">
    <property type="component" value="Unassembled WGS sequence"/>
</dbReference>
<accession>A0AAV5AH84</accession>
<dbReference type="AlphaFoldDB" id="A0AAV5AH84"/>
<feature type="signal peptide" evidence="1">
    <location>
        <begin position="1"/>
        <end position="16"/>
    </location>
</feature>
<organism evidence="3 4">
    <name type="scientific">Clathrus columnatus</name>
    <dbReference type="NCBI Taxonomy" id="1419009"/>
    <lineage>
        <taxon>Eukaryota</taxon>
        <taxon>Fungi</taxon>
        <taxon>Dikarya</taxon>
        <taxon>Basidiomycota</taxon>
        <taxon>Agaricomycotina</taxon>
        <taxon>Agaricomycetes</taxon>
        <taxon>Phallomycetidae</taxon>
        <taxon>Phallales</taxon>
        <taxon>Clathraceae</taxon>
        <taxon>Clathrus</taxon>
    </lineage>
</organism>
<dbReference type="Gene3D" id="3.40.50.1820">
    <property type="entry name" value="alpha/beta hydrolase"/>
    <property type="match status" value="1"/>
</dbReference>
<dbReference type="PANTHER" id="PTHR45570">
    <property type="entry name" value="CARBOXYLIC ESTER HYDROLASE"/>
    <property type="match status" value="1"/>
</dbReference>
<reference evidence="3" key="1">
    <citation type="submission" date="2021-10" db="EMBL/GenBank/DDBJ databases">
        <title>De novo Genome Assembly of Clathrus columnatus (Basidiomycota, Fungi) Using Illumina and Nanopore Sequence Data.</title>
        <authorList>
            <person name="Ogiso-Tanaka E."/>
            <person name="Itagaki H."/>
            <person name="Hosoya T."/>
            <person name="Hosaka K."/>
        </authorList>
    </citation>
    <scope>NUCLEOTIDE SEQUENCE</scope>
    <source>
        <strain evidence="3">MO-923</strain>
    </source>
</reference>
<dbReference type="InterPro" id="IPR002018">
    <property type="entry name" value="CarbesteraseB"/>
</dbReference>
<evidence type="ECO:0000259" key="2">
    <source>
        <dbReference type="Pfam" id="PF00135"/>
    </source>
</evidence>
<feature type="chain" id="PRO_5043573823" description="Carboxylesterase type B domain-containing protein" evidence="1">
    <location>
        <begin position="17"/>
        <end position="513"/>
    </location>
</feature>
<dbReference type="SUPFAM" id="SSF53474">
    <property type="entry name" value="alpha/beta-Hydrolases"/>
    <property type="match status" value="1"/>
</dbReference>
<comment type="caution">
    <text evidence="3">The sequence shown here is derived from an EMBL/GenBank/DDBJ whole genome shotgun (WGS) entry which is preliminary data.</text>
</comment>
<evidence type="ECO:0000313" key="3">
    <source>
        <dbReference type="EMBL" id="GJJ12326.1"/>
    </source>
</evidence>
<evidence type="ECO:0000313" key="4">
    <source>
        <dbReference type="Proteomes" id="UP001050691"/>
    </source>
</evidence>
<protein>
    <recommendedName>
        <fullName evidence="2">Carboxylesterase type B domain-containing protein</fullName>
    </recommendedName>
</protein>
<proteinExistence type="predicted"/>
<keyword evidence="1" id="KW-0732">Signal</keyword>
<feature type="domain" description="Carboxylesterase type B" evidence="2">
    <location>
        <begin position="69"/>
        <end position="488"/>
    </location>
</feature>
<gene>
    <name evidence="3" type="ORF">Clacol_006567</name>
</gene>
<evidence type="ECO:0000256" key="1">
    <source>
        <dbReference type="SAM" id="SignalP"/>
    </source>
</evidence>